<evidence type="ECO:0000256" key="10">
    <source>
        <dbReference type="ARBA" id="ARBA00023211"/>
    </source>
</evidence>
<dbReference type="InterPro" id="IPR001367">
    <property type="entry name" value="Fe_dep_repressor"/>
</dbReference>
<dbReference type="Pfam" id="PF02742">
    <property type="entry name" value="Fe_dep_repr_C"/>
    <property type="match status" value="1"/>
</dbReference>
<comment type="subcellular location">
    <subcellularLocation>
        <location evidence="1">Cytoplasm</location>
    </subcellularLocation>
</comment>
<evidence type="ECO:0000259" key="12">
    <source>
        <dbReference type="PROSITE" id="PS50944"/>
    </source>
</evidence>
<keyword evidence="7" id="KW-0238">DNA-binding</keyword>
<dbReference type="EMBL" id="LRPM01000005">
    <property type="protein sequence ID" value="KWZ79152.1"/>
    <property type="molecule type" value="Genomic_DNA"/>
</dbReference>
<dbReference type="AlphaFoldDB" id="A0A133KHV2"/>
<evidence type="ECO:0000256" key="9">
    <source>
        <dbReference type="ARBA" id="ARBA00023163"/>
    </source>
</evidence>
<dbReference type="InterPro" id="IPR038157">
    <property type="entry name" value="FeoA_core_dom"/>
</dbReference>
<dbReference type="SUPFAM" id="SSF47979">
    <property type="entry name" value="Iron-dependent repressor protein, dimerization domain"/>
    <property type="match status" value="1"/>
</dbReference>
<dbReference type="PROSITE" id="PS50944">
    <property type="entry name" value="HTH_DTXR"/>
    <property type="match status" value="1"/>
</dbReference>
<dbReference type="GO" id="GO:0005737">
    <property type="term" value="C:cytoplasm"/>
    <property type="evidence" value="ECO:0007669"/>
    <property type="project" value="UniProtKB-SubCell"/>
</dbReference>
<comment type="subunit">
    <text evidence="3">Homodimer.</text>
</comment>
<evidence type="ECO:0000256" key="1">
    <source>
        <dbReference type="ARBA" id="ARBA00004496"/>
    </source>
</evidence>
<dbReference type="InterPro" id="IPR011991">
    <property type="entry name" value="ArsR-like_HTH"/>
</dbReference>
<dbReference type="Gene3D" id="2.30.30.90">
    <property type="match status" value="1"/>
</dbReference>
<dbReference type="GO" id="GO:0046914">
    <property type="term" value="F:transition metal ion binding"/>
    <property type="evidence" value="ECO:0007669"/>
    <property type="project" value="InterPro"/>
</dbReference>
<dbReference type="InterPro" id="IPR022689">
    <property type="entry name" value="Iron_dep_repressor"/>
</dbReference>
<dbReference type="PANTHER" id="PTHR33238:SF11">
    <property type="entry name" value="TRANSCRIPTIONAL REGULATOR MNTR"/>
    <property type="match status" value="1"/>
</dbReference>
<dbReference type="STRING" id="33036.HMPREF3200_00210"/>
<feature type="domain" description="HTH dtxR-type" evidence="12">
    <location>
        <begin position="1"/>
        <end position="65"/>
    </location>
</feature>
<dbReference type="RefSeq" id="WP_004836605.1">
    <property type="nucleotide sequence ID" value="NZ_CAMPNK010000019.1"/>
</dbReference>
<dbReference type="Pfam" id="PF04023">
    <property type="entry name" value="FeoA"/>
    <property type="match status" value="1"/>
</dbReference>
<dbReference type="InterPro" id="IPR036390">
    <property type="entry name" value="WH_DNA-bd_sf"/>
</dbReference>
<keyword evidence="9" id="KW-0804">Transcription</keyword>
<evidence type="ECO:0000256" key="8">
    <source>
        <dbReference type="ARBA" id="ARBA00023159"/>
    </source>
</evidence>
<comment type="similarity">
    <text evidence="2">Belongs to the DtxR/MntR family.</text>
</comment>
<dbReference type="InterPro" id="IPR022687">
    <property type="entry name" value="HTH_DTXR"/>
</dbReference>
<evidence type="ECO:0000256" key="4">
    <source>
        <dbReference type="ARBA" id="ARBA00022490"/>
    </source>
</evidence>
<evidence type="ECO:0000256" key="5">
    <source>
        <dbReference type="ARBA" id="ARBA00022491"/>
    </source>
</evidence>
<gene>
    <name evidence="13" type="ORF">HMPREF3200_00210</name>
</gene>
<keyword evidence="4" id="KW-0963">Cytoplasm</keyword>
<evidence type="ECO:0000256" key="11">
    <source>
        <dbReference type="ARBA" id="ARBA00032593"/>
    </source>
</evidence>
<keyword evidence="10" id="KW-0464">Manganese</keyword>
<comment type="caution">
    <text evidence="13">The sequence shown here is derived from an EMBL/GenBank/DDBJ whole genome shotgun (WGS) entry which is preliminary data.</text>
</comment>
<dbReference type="InterPro" id="IPR007167">
    <property type="entry name" value="Fe-transptr_FeoA-like"/>
</dbReference>
<dbReference type="SUPFAM" id="SSF46785">
    <property type="entry name" value="Winged helix' DNA-binding domain"/>
    <property type="match status" value="1"/>
</dbReference>
<dbReference type="Pfam" id="PF01325">
    <property type="entry name" value="Fe_dep_repress"/>
    <property type="match status" value="1"/>
</dbReference>
<accession>A0A133KHV2</accession>
<dbReference type="InterPro" id="IPR050536">
    <property type="entry name" value="DtxR_MntR_Metal-Reg"/>
</dbReference>
<evidence type="ECO:0000256" key="3">
    <source>
        <dbReference type="ARBA" id="ARBA00011738"/>
    </source>
</evidence>
<evidence type="ECO:0000313" key="14">
    <source>
        <dbReference type="Proteomes" id="UP000070383"/>
    </source>
</evidence>
<proteinExistence type="inferred from homology"/>
<dbReference type="PATRIC" id="fig|33036.3.peg.213"/>
<evidence type="ECO:0000256" key="7">
    <source>
        <dbReference type="ARBA" id="ARBA00023125"/>
    </source>
</evidence>
<dbReference type="SMART" id="SM00529">
    <property type="entry name" value="HTH_DTXR"/>
    <property type="match status" value="1"/>
</dbReference>
<dbReference type="CDD" id="cd00090">
    <property type="entry name" value="HTH_ARSR"/>
    <property type="match status" value="1"/>
</dbReference>
<dbReference type="Proteomes" id="UP000070383">
    <property type="component" value="Unassembled WGS sequence"/>
</dbReference>
<organism evidence="13 14">
    <name type="scientific">Anaerococcus tetradius</name>
    <dbReference type="NCBI Taxonomy" id="33036"/>
    <lineage>
        <taxon>Bacteria</taxon>
        <taxon>Bacillati</taxon>
        <taxon>Bacillota</taxon>
        <taxon>Tissierellia</taxon>
        <taxon>Tissierellales</taxon>
        <taxon>Peptoniphilaceae</taxon>
        <taxon>Anaerococcus</taxon>
    </lineage>
</organism>
<dbReference type="GO" id="GO:0046983">
    <property type="term" value="F:protein dimerization activity"/>
    <property type="evidence" value="ECO:0007669"/>
    <property type="project" value="InterPro"/>
</dbReference>
<dbReference type="InterPro" id="IPR036421">
    <property type="entry name" value="Fe_dep_repressor_sf"/>
</dbReference>
<evidence type="ECO:0000256" key="6">
    <source>
        <dbReference type="ARBA" id="ARBA00023015"/>
    </source>
</evidence>
<evidence type="ECO:0000313" key="13">
    <source>
        <dbReference type="EMBL" id="KWZ79152.1"/>
    </source>
</evidence>
<dbReference type="InterPro" id="IPR036388">
    <property type="entry name" value="WH-like_DNA-bd_sf"/>
</dbReference>
<dbReference type="GO" id="GO:0003700">
    <property type="term" value="F:DNA-binding transcription factor activity"/>
    <property type="evidence" value="ECO:0007669"/>
    <property type="project" value="InterPro"/>
</dbReference>
<keyword evidence="6" id="KW-0805">Transcription regulation</keyword>
<dbReference type="Gene3D" id="1.10.10.10">
    <property type="entry name" value="Winged helix-like DNA-binding domain superfamily/Winged helix DNA-binding domain"/>
    <property type="match status" value="1"/>
</dbReference>
<reference evidence="14" key="1">
    <citation type="submission" date="2016-01" db="EMBL/GenBank/DDBJ databases">
        <authorList>
            <person name="Mitreva M."/>
            <person name="Pepin K.H."/>
            <person name="Mihindukulasuriya K.A."/>
            <person name="Fulton R."/>
            <person name="Fronick C."/>
            <person name="O'Laughlin M."/>
            <person name="Miner T."/>
            <person name="Herter B."/>
            <person name="Rosa B.A."/>
            <person name="Cordes M."/>
            <person name="Tomlinson C."/>
            <person name="Wollam A."/>
            <person name="Palsikar V.B."/>
            <person name="Mardis E.R."/>
            <person name="Wilson R.K."/>
        </authorList>
    </citation>
    <scope>NUCLEOTIDE SEQUENCE [LARGE SCALE GENOMIC DNA]</scope>
    <source>
        <strain evidence="14">MJR8151</strain>
    </source>
</reference>
<dbReference type="GO" id="GO:0003677">
    <property type="term" value="F:DNA binding"/>
    <property type="evidence" value="ECO:0007669"/>
    <property type="project" value="UniProtKB-KW"/>
</dbReference>
<dbReference type="OrthoDB" id="9791355at2"/>
<keyword evidence="8" id="KW-0010">Activator</keyword>
<keyword evidence="5" id="KW-0678">Repressor</keyword>
<name>A0A133KHV2_9FIRM</name>
<keyword evidence="14" id="KW-1185">Reference proteome</keyword>
<protein>
    <recommendedName>
        <fullName evidence="11">Manganese transport regulator</fullName>
    </recommendedName>
</protein>
<evidence type="ECO:0000256" key="2">
    <source>
        <dbReference type="ARBA" id="ARBA00007871"/>
    </source>
</evidence>
<sequence length="219" mass="25342">MEKPLINPQREEYLVTIFKLMRDKKKITNKQISESLNLSPPSVTEMLKKLKEDGLIEDGRSNALTDQGMKIAKLIISKHRLWEYFLQEKLKYNWTDIHEIANNLQSVTTDDLLNKLNAYLGYPDCCPHGSSIYINNEEKNEMLIKLKDATVGDSYIIRRIADDRKLLKYCESMGINISKKILIEGFDDFDNTVLVKIEDKNIRISPLASSDIFLKKLDD</sequence>
<dbReference type="PANTHER" id="PTHR33238">
    <property type="entry name" value="IRON (METAL) DEPENDENT REPRESSOR, DTXR FAMILY"/>
    <property type="match status" value="1"/>
</dbReference>
<dbReference type="SMART" id="SM00899">
    <property type="entry name" value="FeoA"/>
    <property type="match status" value="1"/>
</dbReference>